<protein>
    <recommendedName>
        <fullName evidence="3">RecQ-mediated genome instability protein 1</fullName>
    </recommendedName>
</protein>
<dbReference type="SMART" id="SM01161">
    <property type="entry name" value="DUF1767"/>
    <property type="match status" value="1"/>
</dbReference>
<dbReference type="Pfam" id="PF16099">
    <property type="entry name" value="RMI1_C"/>
    <property type="match status" value="1"/>
</dbReference>
<reference evidence="11" key="1">
    <citation type="journal article" date="2021" name="Sci. Adv.">
        <title>The American lobster genome reveals insights on longevity, neural, and immune adaptations.</title>
        <authorList>
            <person name="Polinski J.M."/>
            <person name="Zimin A.V."/>
            <person name="Clark K.F."/>
            <person name="Kohn A.B."/>
            <person name="Sadowski N."/>
            <person name="Timp W."/>
            <person name="Ptitsyn A."/>
            <person name="Khanna P."/>
            <person name="Romanova D.Y."/>
            <person name="Williams P."/>
            <person name="Greenwood S.J."/>
            <person name="Moroz L.L."/>
            <person name="Walt D.R."/>
            <person name="Bodnar A.G."/>
        </authorList>
    </citation>
    <scope>NUCLEOTIDE SEQUENCE</scope>
    <source>
        <strain evidence="11">GMGI-L3</strain>
    </source>
</reference>
<dbReference type="GO" id="GO:0000166">
    <property type="term" value="F:nucleotide binding"/>
    <property type="evidence" value="ECO:0007669"/>
    <property type="project" value="InterPro"/>
</dbReference>
<feature type="compositionally biased region" description="Polar residues" evidence="7">
    <location>
        <begin position="266"/>
        <end position="282"/>
    </location>
</feature>
<dbReference type="GO" id="GO:0031422">
    <property type="term" value="C:RecQ family helicase-topoisomerase III complex"/>
    <property type="evidence" value="ECO:0007669"/>
    <property type="project" value="TreeGrafter"/>
</dbReference>
<evidence type="ECO:0000256" key="6">
    <source>
        <dbReference type="ARBA" id="ARBA00024977"/>
    </source>
</evidence>
<evidence type="ECO:0000256" key="1">
    <source>
        <dbReference type="ARBA" id="ARBA00004123"/>
    </source>
</evidence>
<evidence type="ECO:0000256" key="3">
    <source>
        <dbReference type="ARBA" id="ARBA00018987"/>
    </source>
</evidence>
<evidence type="ECO:0000256" key="4">
    <source>
        <dbReference type="ARBA" id="ARBA00022705"/>
    </source>
</evidence>
<feature type="region of interest" description="Disordered" evidence="7">
    <location>
        <begin position="379"/>
        <end position="437"/>
    </location>
</feature>
<dbReference type="InterPro" id="IPR013894">
    <property type="entry name" value="RMI1_OB"/>
</dbReference>
<feature type="compositionally biased region" description="Polar residues" evidence="7">
    <location>
        <begin position="231"/>
        <end position="259"/>
    </location>
</feature>
<dbReference type="Gene3D" id="1.10.8.1020">
    <property type="entry name" value="RecQ-mediated genome instability protein 1, N-terminal domain"/>
    <property type="match status" value="1"/>
</dbReference>
<accession>A0A8J5JAM8</accession>
<dbReference type="GO" id="GO:0016604">
    <property type="term" value="C:nuclear body"/>
    <property type="evidence" value="ECO:0007669"/>
    <property type="project" value="TreeGrafter"/>
</dbReference>
<dbReference type="InterPro" id="IPR032199">
    <property type="entry name" value="RMI1_C"/>
</dbReference>
<dbReference type="Gene3D" id="2.40.50.770">
    <property type="entry name" value="RecQ-mediated genome instability protein Rmi1, C-terminal domain"/>
    <property type="match status" value="1"/>
</dbReference>
<name>A0A8J5JAM8_HOMAM</name>
<dbReference type="Pfam" id="PF08585">
    <property type="entry name" value="RMI1_N_C"/>
    <property type="match status" value="1"/>
</dbReference>
<dbReference type="EMBL" id="JAHLQT010046276">
    <property type="protein sequence ID" value="KAG7153899.1"/>
    <property type="molecule type" value="Genomic_DNA"/>
</dbReference>
<dbReference type="Pfam" id="PF21000">
    <property type="entry name" value="RMI1_N_N"/>
    <property type="match status" value="1"/>
</dbReference>
<dbReference type="InterPro" id="IPR044881">
    <property type="entry name" value="RMI1_N_N_sf"/>
</dbReference>
<feature type="compositionally biased region" description="Polar residues" evidence="7">
    <location>
        <begin position="313"/>
        <end position="324"/>
    </location>
</feature>
<dbReference type="PANTHER" id="PTHR14790">
    <property type="entry name" value="RECQ-MEDIATED GENOME INSTABILITY PROTEIN 1 RMI1"/>
    <property type="match status" value="1"/>
</dbReference>
<dbReference type="InterPro" id="IPR049363">
    <property type="entry name" value="RMI1_N"/>
</dbReference>
<evidence type="ECO:0000259" key="8">
    <source>
        <dbReference type="Pfam" id="PF08585"/>
    </source>
</evidence>
<comment type="caution">
    <text evidence="11">The sequence shown here is derived from an EMBL/GenBank/DDBJ whole genome shotgun (WGS) entry which is preliminary data.</text>
</comment>
<keyword evidence="4" id="KW-0235">DNA replication</keyword>
<evidence type="ECO:0000256" key="2">
    <source>
        <dbReference type="ARBA" id="ARBA00006395"/>
    </source>
</evidence>
<keyword evidence="12" id="KW-1185">Reference proteome</keyword>
<feature type="compositionally biased region" description="Polar residues" evidence="7">
    <location>
        <begin position="407"/>
        <end position="437"/>
    </location>
</feature>
<sequence length="698" mass="77837">RGGRSRRSNMATLDDVKLHLKARHIKVPDDWLTACIEWIRQSYPTHATGKKRMLELVYEQWLLCDLSELATHCLPCNLKQEVTTVIQGHFALQVNQVCDVGQAAYPQLQKIRQEKAENSYVSAEDHRQPDWWEPKPSRMLMLQMTDGTREVQGMEYHSIPNLNVNLKPGTKVLLSGIIFVRRGVMLLKKEHITILGGEVEALLVSNALENVLARKLGAKENPQPREYEDTAPTQLHPSQSSCYYPSQLNSASTRPQNIQPPRREVTPSSSGYRSQANFTAPPTTGVDEMDDDDFFDQNMEMALSQIECQELSSATSTSAVTPLLSSNSRSSTHTSQTSTNTVNHFDTNNDNGEDMNIDNSFFDDDFDEILIDAESQINESFSSSETSTLTNITPQTTSKGFHIPTETLRQPNGSSSVPGTSKTQSLTGISKHGSSCSSTLTEKCSKPLRLTNFLSQPSSQSPGANRLPNSKYFQRSLPSKKSPWKYSPLKRGSAVFSNAVGFQTASSFMASSSRSMLKQTSLEDMGFKTPATPITEKKQENINSTSGSLEERVKHDPPFTYLVYQLKKPLIPQEFTVRGFITTLLSNLGQVNGRWKLTALINDGSASWEVDMDDMVLRELLGINAEEFNQKKAEAKSNPVIISQITMCIAECQKKLMTLSCLLHLRVAVSLTRPRLMAISYLTNTVTEQLRDRSSIKS</sequence>
<comment type="similarity">
    <text evidence="2">Belongs to the RMI1 family.</text>
</comment>
<evidence type="ECO:0000256" key="7">
    <source>
        <dbReference type="SAM" id="MobiDB-lite"/>
    </source>
</evidence>
<feature type="region of interest" description="Disordered" evidence="7">
    <location>
        <begin position="219"/>
        <end position="290"/>
    </location>
</feature>
<proteinExistence type="inferred from homology"/>
<evidence type="ECO:0000313" key="12">
    <source>
        <dbReference type="Proteomes" id="UP000747542"/>
    </source>
</evidence>
<keyword evidence="5" id="KW-0539">Nucleus</keyword>
<dbReference type="GO" id="GO:0006260">
    <property type="term" value="P:DNA replication"/>
    <property type="evidence" value="ECO:0007669"/>
    <property type="project" value="UniProtKB-KW"/>
</dbReference>
<dbReference type="GO" id="GO:0000712">
    <property type="term" value="P:resolution of meiotic recombination intermediates"/>
    <property type="evidence" value="ECO:0007669"/>
    <property type="project" value="TreeGrafter"/>
</dbReference>
<feature type="domain" description="RMI1 N-terminal" evidence="10">
    <location>
        <begin position="20"/>
        <end position="68"/>
    </location>
</feature>
<evidence type="ECO:0000256" key="5">
    <source>
        <dbReference type="ARBA" id="ARBA00023242"/>
    </source>
</evidence>
<comment type="subcellular location">
    <subcellularLocation>
        <location evidence="1">Nucleus</location>
    </subcellularLocation>
</comment>
<feature type="domain" description="RecQ mediated genome instability protein 1 OB-fold" evidence="8">
    <location>
        <begin position="75"/>
        <end position="206"/>
    </location>
</feature>
<feature type="compositionally biased region" description="Low complexity" evidence="7">
    <location>
        <begin position="379"/>
        <end position="390"/>
    </location>
</feature>
<dbReference type="PANTHER" id="PTHR14790:SF15">
    <property type="entry name" value="RECQ-MEDIATED GENOME INSTABILITY PROTEIN 1"/>
    <property type="match status" value="1"/>
</dbReference>
<feature type="compositionally biased region" description="Low complexity" evidence="7">
    <location>
        <begin position="325"/>
        <end position="343"/>
    </location>
</feature>
<dbReference type="FunFam" id="2.40.50.770:FF:000002">
    <property type="entry name" value="recQ-mediated genome instability protein 1"/>
    <property type="match status" value="1"/>
</dbReference>
<comment type="function">
    <text evidence="6">Essential component of the RMI complex, a complex that plays an important role in the processing of homologous recombination intermediates to limit DNA crossover formation in cells. Promotes TOP3A binding to double Holliday junctions (DHJ) and hence stimulates TOP3A-mediated dissolution. Required for BLM phosphorylation during mitosis. Within the BLM complex, required for BLM and TOP3A stability.</text>
</comment>
<evidence type="ECO:0000259" key="9">
    <source>
        <dbReference type="Pfam" id="PF16099"/>
    </source>
</evidence>
<dbReference type="AlphaFoldDB" id="A0A8J5JAM8"/>
<organism evidence="11 12">
    <name type="scientific">Homarus americanus</name>
    <name type="common">American lobster</name>
    <dbReference type="NCBI Taxonomy" id="6706"/>
    <lineage>
        <taxon>Eukaryota</taxon>
        <taxon>Metazoa</taxon>
        <taxon>Ecdysozoa</taxon>
        <taxon>Arthropoda</taxon>
        <taxon>Crustacea</taxon>
        <taxon>Multicrustacea</taxon>
        <taxon>Malacostraca</taxon>
        <taxon>Eumalacostraca</taxon>
        <taxon>Eucarida</taxon>
        <taxon>Decapoda</taxon>
        <taxon>Pleocyemata</taxon>
        <taxon>Astacidea</taxon>
        <taxon>Nephropoidea</taxon>
        <taxon>Nephropidae</taxon>
        <taxon>Homarus</taxon>
    </lineage>
</organism>
<evidence type="ECO:0000313" key="11">
    <source>
        <dbReference type="EMBL" id="KAG7153899.1"/>
    </source>
</evidence>
<feature type="region of interest" description="Disordered" evidence="7">
    <location>
        <begin position="313"/>
        <end position="351"/>
    </location>
</feature>
<feature type="compositionally biased region" description="Polar residues" evidence="7">
    <location>
        <begin position="453"/>
        <end position="479"/>
    </location>
</feature>
<feature type="non-terminal residue" evidence="11">
    <location>
        <position position="698"/>
    </location>
</feature>
<dbReference type="Proteomes" id="UP000747542">
    <property type="component" value="Unassembled WGS sequence"/>
</dbReference>
<dbReference type="GO" id="GO:0000724">
    <property type="term" value="P:double-strand break repair via homologous recombination"/>
    <property type="evidence" value="ECO:0007669"/>
    <property type="project" value="TreeGrafter"/>
</dbReference>
<feature type="region of interest" description="Disordered" evidence="7">
    <location>
        <begin position="453"/>
        <end position="484"/>
    </location>
</feature>
<gene>
    <name evidence="11" type="primary">RMI1-L</name>
    <name evidence="11" type="ORF">Hamer_G017720</name>
</gene>
<evidence type="ECO:0000259" key="10">
    <source>
        <dbReference type="Pfam" id="PF21000"/>
    </source>
</evidence>
<feature type="domain" description="RecQ-mediated genome instability protein 1 C-terminal OB-fold" evidence="9">
    <location>
        <begin position="557"/>
        <end position="693"/>
    </location>
</feature>
<dbReference type="Gene3D" id="2.40.50.510">
    <property type="match status" value="1"/>
</dbReference>
<dbReference type="InterPro" id="IPR042470">
    <property type="entry name" value="RMI1_N_C_sf"/>
</dbReference>